<dbReference type="EMBL" id="VIFX01000034">
    <property type="protein sequence ID" value="TQR84190.1"/>
    <property type="molecule type" value="Genomic_DNA"/>
</dbReference>
<keyword evidence="1" id="KW-0378">Hydrolase</keyword>
<protein>
    <submittedName>
        <fullName evidence="1">HAD-IA family hydrolase</fullName>
    </submittedName>
</protein>
<name>A0A544VW34_9MYCO</name>
<sequence length="185" mass="20159">MRRRADVTELDAVVFDWRGTLVTTLAAEEWVGEALALLGRERDADAGLDDDLSDALHAVESDPRHNHFADDVAETLRLVTARGLKVAILSDIHFDLRPVFVAADLDRFVDGYVLSFECGVQKPNPLIFRAALDALGSSPGQTLMVGDRASHDGAAVELGMPTLLVPTLTHPGQRRLDLVRNLVGR</sequence>
<dbReference type="GO" id="GO:0016787">
    <property type="term" value="F:hydrolase activity"/>
    <property type="evidence" value="ECO:0007669"/>
    <property type="project" value="UniProtKB-KW"/>
</dbReference>
<gene>
    <name evidence="1" type="ORF">D8S82_23530</name>
</gene>
<dbReference type="InterPro" id="IPR036412">
    <property type="entry name" value="HAD-like_sf"/>
</dbReference>
<dbReference type="PANTHER" id="PTHR46649">
    <property type="match status" value="1"/>
</dbReference>
<dbReference type="AlphaFoldDB" id="A0A544VW34"/>
<evidence type="ECO:0000313" key="2">
    <source>
        <dbReference type="Proteomes" id="UP000315759"/>
    </source>
</evidence>
<comment type="caution">
    <text evidence="1">The sequence shown here is derived from an EMBL/GenBank/DDBJ whole genome shotgun (WGS) entry which is preliminary data.</text>
</comment>
<keyword evidence="2" id="KW-1185">Reference proteome</keyword>
<accession>A0A544VW34</accession>
<reference evidence="1 2" key="1">
    <citation type="submission" date="2018-10" db="EMBL/GenBank/DDBJ databases">
        <title>Draft genome of Mycobacterium hodleri strain B.</title>
        <authorList>
            <person name="Amande T.J."/>
            <person name="Mcgenity T.J."/>
        </authorList>
    </citation>
    <scope>NUCLEOTIDE SEQUENCE [LARGE SCALE GENOMIC DNA]</scope>
    <source>
        <strain evidence="1 2">B</strain>
    </source>
</reference>
<dbReference type="Gene3D" id="3.40.50.1000">
    <property type="entry name" value="HAD superfamily/HAD-like"/>
    <property type="match status" value="1"/>
</dbReference>
<organism evidence="1 2">
    <name type="scientific">Mycolicibacterium hodleri</name>
    <dbReference type="NCBI Taxonomy" id="49897"/>
    <lineage>
        <taxon>Bacteria</taxon>
        <taxon>Bacillati</taxon>
        <taxon>Actinomycetota</taxon>
        <taxon>Actinomycetes</taxon>
        <taxon>Mycobacteriales</taxon>
        <taxon>Mycobacteriaceae</taxon>
        <taxon>Mycolicibacterium</taxon>
    </lineage>
</organism>
<dbReference type="InterPro" id="IPR006439">
    <property type="entry name" value="HAD-SF_hydro_IA"/>
</dbReference>
<dbReference type="SFLD" id="SFLDG01129">
    <property type="entry name" value="C1.5:_HAD__Beta-PGM__Phosphata"/>
    <property type="match status" value="1"/>
</dbReference>
<dbReference type="SFLD" id="SFLDS00003">
    <property type="entry name" value="Haloacid_Dehalogenase"/>
    <property type="match status" value="1"/>
</dbReference>
<proteinExistence type="predicted"/>
<dbReference type="NCBIfam" id="TIGR01509">
    <property type="entry name" value="HAD-SF-IA-v3"/>
    <property type="match status" value="1"/>
</dbReference>
<dbReference type="SUPFAM" id="SSF56784">
    <property type="entry name" value="HAD-like"/>
    <property type="match status" value="1"/>
</dbReference>
<dbReference type="PANTHER" id="PTHR46649:SF4">
    <property type="entry name" value="HALOACID DEHALOGENASE-LIKE HYDROLASE (HAD) SUPERFAMILY PROTEIN"/>
    <property type="match status" value="1"/>
</dbReference>
<dbReference type="NCBIfam" id="TIGR01549">
    <property type="entry name" value="HAD-SF-IA-v1"/>
    <property type="match status" value="1"/>
</dbReference>
<dbReference type="InterPro" id="IPR023214">
    <property type="entry name" value="HAD_sf"/>
</dbReference>
<dbReference type="Proteomes" id="UP000315759">
    <property type="component" value="Unassembled WGS sequence"/>
</dbReference>
<evidence type="ECO:0000313" key="1">
    <source>
        <dbReference type="EMBL" id="TQR84190.1"/>
    </source>
</evidence>
<dbReference type="Pfam" id="PF00702">
    <property type="entry name" value="Hydrolase"/>
    <property type="match status" value="1"/>
</dbReference>